<protein>
    <submittedName>
        <fullName evidence="2 4">Methyltransferase DDB_G0268948</fullName>
    </submittedName>
</protein>
<dbReference type="Ensembl" id="ENSPNYT00000013335.1">
    <property type="protein sequence ID" value="ENSPNYP00000013014.1"/>
    <property type="gene ID" value="ENSPNYG00000009858.1"/>
</dbReference>
<gene>
    <name evidence="4" type="primary">LOC102198035</name>
</gene>
<dbReference type="STRING" id="303518.ENSPNYP00000013014"/>
<keyword evidence="3" id="KW-1185">Reference proteome</keyword>
<name>A0A3B4FTA1_9CICH</name>
<accession>A0A3B4FTA1</accession>
<reference evidence="2" key="1">
    <citation type="submission" date="2023-09" db="UniProtKB">
        <authorList>
            <consortium name="Ensembl"/>
        </authorList>
    </citation>
    <scope>IDENTIFICATION</scope>
</reference>
<organism evidence="2">
    <name type="scientific">Pundamilia nyererei</name>
    <dbReference type="NCBI Taxonomy" id="303518"/>
    <lineage>
        <taxon>Eukaryota</taxon>
        <taxon>Metazoa</taxon>
        <taxon>Chordata</taxon>
        <taxon>Craniata</taxon>
        <taxon>Vertebrata</taxon>
        <taxon>Euteleostomi</taxon>
        <taxon>Actinopterygii</taxon>
        <taxon>Neopterygii</taxon>
        <taxon>Teleostei</taxon>
        <taxon>Neoteleostei</taxon>
        <taxon>Acanthomorphata</taxon>
        <taxon>Ovalentaria</taxon>
        <taxon>Cichlomorphae</taxon>
        <taxon>Cichliformes</taxon>
        <taxon>Cichlidae</taxon>
        <taxon>African cichlids</taxon>
        <taxon>Pseudocrenilabrinae</taxon>
        <taxon>Haplochromini</taxon>
        <taxon>Pundamilia</taxon>
    </lineage>
</organism>
<dbReference type="GeneID" id="102198035"/>
<dbReference type="RefSeq" id="XP_005752777.1">
    <property type="nucleotide sequence ID" value="XM_005752720.1"/>
</dbReference>
<proteinExistence type="predicted"/>
<dbReference type="Pfam" id="PF08241">
    <property type="entry name" value="Methyltransf_11"/>
    <property type="match status" value="1"/>
</dbReference>
<dbReference type="FunFam" id="3.40.50.150:FF:000370">
    <property type="entry name" value="Si:ch211-93g23.2"/>
    <property type="match status" value="1"/>
</dbReference>
<dbReference type="GeneTree" id="ENSGT00940000163794"/>
<evidence type="ECO:0000313" key="2">
    <source>
        <dbReference type="Ensembl" id="ENSPNYP00000013014.1"/>
    </source>
</evidence>
<reference evidence="4" key="2">
    <citation type="submission" date="2025-04" db="UniProtKB">
        <authorList>
            <consortium name="RefSeq"/>
        </authorList>
    </citation>
    <scope>IDENTIFICATION</scope>
</reference>
<sequence length="272" mass="30552">MAYRLFEGKDHASIYQKYRFTPPAGLKDIIIQYLDKKKGQPHELAVDLGCGTGQNSRLLAPHFKEVVGLDISECQVEEARAVSGHPNITYRKGTAEELPFSDGSVDLLTAASAAHWFDQSRFLAEAARVLKPRGCMALLGFSDYNTKPTYQNCGDRLKNIYEEVKQALQPYMSNPVAVADGKLDPLYSAIPFPDKERIDCFQAKSLISVRHLVGFMQSWSMFQAYALKDPKGAEELLSNTERRFLQEMGVTSPDTEVELELDYYCILACKPH</sequence>
<dbReference type="GO" id="GO:0032259">
    <property type="term" value="P:methylation"/>
    <property type="evidence" value="ECO:0007669"/>
    <property type="project" value="UniProtKB-KW"/>
</dbReference>
<dbReference type="SUPFAM" id="SSF53335">
    <property type="entry name" value="S-adenosyl-L-methionine-dependent methyltransferases"/>
    <property type="match status" value="1"/>
</dbReference>
<keyword evidence="4" id="KW-0808">Transferase</keyword>
<dbReference type="Proteomes" id="UP000695023">
    <property type="component" value="Unplaced"/>
</dbReference>
<dbReference type="CDD" id="cd02440">
    <property type="entry name" value="AdoMet_MTases"/>
    <property type="match status" value="1"/>
</dbReference>
<evidence type="ECO:0000259" key="1">
    <source>
        <dbReference type="Pfam" id="PF08241"/>
    </source>
</evidence>
<dbReference type="AlphaFoldDB" id="A0A3B4FTA1"/>
<dbReference type="InterPro" id="IPR013216">
    <property type="entry name" value="Methyltransf_11"/>
</dbReference>
<evidence type="ECO:0000313" key="4">
    <source>
        <dbReference type="RefSeq" id="XP_005752777.1"/>
    </source>
</evidence>
<dbReference type="InterPro" id="IPR051052">
    <property type="entry name" value="Diverse_substrate_MTase"/>
</dbReference>
<dbReference type="PANTHER" id="PTHR44942">
    <property type="entry name" value="METHYLTRANSF_11 DOMAIN-CONTAINING PROTEIN"/>
    <property type="match status" value="1"/>
</dbReference>
<dbReference type="InterPro" id="IPR029063">
    <property type="entry name" value="SAM-dependent_MTases_sf"/>
</dbReference>
<dbReference type="GO" id="GO:0008757">
    <property type="term" value="F:S-adenosylmethionine-dependent methyltransferase activity"/>
    <property type="evidence" value="ECO:0007669"/>
    <property type="project" value="InterPro"/>
</dbReference>
<evidence type="ECO:0000313" key="3">
    <source>
        <dbReference type="Proteomes" id="UP000695023"/>
    </source>
</evidence>
<dbReference type="PANTHER" id="PTHR44942:SF6">
    <property type="entry name" value="NOVEL PROTEIN"/>
    <property type="match status" value="1"/>
</dbReference>
<feature type="domain" description="Methyltransferase type 11" evidence="1">
    <location>
        <begin position="46"/>
        <end position="137"/>
    </location>
</feature>
<dbReference type="OrthoDB" id="506498at2759"/>
<dbReference type="Gene3D" id="3.40.50.150">
    <property type="entry name" value="Vaccinia Virus protein VP39"/>
    <property type="match status" value="1"/>
</dbReference>
<keyword evidence="4" id="KW-0489">Methyltransferase</keyword>